<dbReference type="InterPro" id="IPR012347">
    <property type="entry name" value="Ferritin-like"/>
</dbReference>
<dbReference type="Proteomes" id="UP000298616">
    <property type="component" value="Chromosome"/>
</dbReference>
<dbReference type="InterPro" id="IPR008331">
    <property type="entry name" value="Ferritin_DPS_dom"/>
</dbReference>
<keyword evidence="5" id="KW-1185">Reference proteome</keyword>
<feature type="domain" description="Ferritin/DPS" evidence="3">
    <location>
        <begin position="24"/>
        <end position="162"/>
    </location>
</feature>
<evidence type="ECO:0000256" key="1">
    <source>
        <dbReference type="ARBA" id="ARBA00009497"/>
    </source>
</evidence>
<proteinExistence type="inferred from homology"/>
<name>A0A4D7K796_9BACT</name>
<dbReference type="OrthoDB" id="9797023at2"/>
<dbReference type="CDD" id="cd01043">
    <property type="entry name" value="DPS"/>
    <property type="match status" value="1"/>
</dbReference>
<dbReference type="PANTHER" id="PTHR42932:SF1">
    <property type="entry name" value="GENERAL STRESS PROTEIN 20U"/>
    <property type="match status" value="1"/>
</dbReference>
<dbReference type="AlphaFoldDB" id="A0A4D7K796"/>
<organism evidence="4 5">
    <name type="scientific">Mangrovivirga cuniculi</name>
    <dbReference type="NCBI Taxonomy" id="2715131"/>
    <lineage>
        <taxon>Bacteria</taxon>
        <taxon>Pseudomonadati</taxon>
        <taxon>Bacteroidota</taxon>
        <taxon>Cytophagia</taxon>
        <taxon>Cytophagales</taxon>
        <taxon>Mangrovivirgaceae</taxon>
        <taxon>Mangrovivirga</taxon>
    </lineage>
</organism>
<accession>A0A4D7K796</accession>
<protein>
    <submittedName>
        <fullName evidence="4">DNA starvation/stationary phase protection protein</fullName>
    </submittedName>
</protein>
<dbReference type="Gene3D" id="1.20.1260.10">
    <property type="match status" value="1"/>
</dbReference>
<dbReference type="PRINTS" id="PR01346">
    <property type="entry name" value="HELNAPAPROT"/>
</dbReference>
<gene>
    <name evidence="4" type="ORF">DCC35_11065</name>
</gene>
<dbReference type="RefSeq" id="WP_137090833.1">
    <property type="nucleotide sequence ID" value="NZ_CP028923.1"/>
</dbReference>
<evidence type="ECO:0000313" key="5">
    <source>
        <dbReference type="Proteomes" id="UP000298616"/>
    </source>
</evidence>
<dbReference type="Pfam" id="PF00210">
    <property type="entry name" value="Ferritin"/>
    <property type="match status" value="1"/>
</dbReference>
<dbReference type="PANTHER" id="PTHR42932">
    <property type="entry name" value="GENERAL STRESS PROTEIN 20U"/>
    <property type="match status" value="1"/>
</dbReference>
<dbReference type="SUPFAM" id="SSF47240">
    <property type="entry name" value="Ferritin-like"/>
    <property type="match status" value="1"/>
</dbReference>
<evidence type="ECO:0000259" key="3">
    <source>
        <dbReference type="Pfam" id="PF00210"/>
    </source>
</evidence>
<sequence>METTKTKEYKNLGFKEADVKPLVEALNILSANYHVHYQKLRNYHWNVKGGDFFDIHEKFEAQYNKAKENIDEIAERVRVYGEIPVSTMKEFLEMSEIKETGTDLKAHDMVMEIKKDMEILDGFMYNAIDAAIEAGDSALEDMLKSFVADLEKDHWMWSAFLSN</sequence>
<evidence type="ECO:0000313" key="4">
    <source>
        <dbReference type="EMBL" id="QCK15248.1"/>
    </source>
</evidence>
<comment type="similarity">
    <text evidence="1 2">Belongs to the Dps family.</text>
</comment>
<reference evidence="4 5" key="1">
    <citation type="submission" date="2018-04" db="EMBL/GenBank/DDBJ databases">
        <title>Complete genome uncultured novel isolate.</title>
        <authorList>
            <person name="Merlino G."/>
        </authorList>
    </citation>
    <scope>NUCLEOTIDE SEQUENCE [LARGE SCALE GENOMIC DNA]</scope>
    <source>
        <strain evidence="5">R1DC9</strain>
    </source>
</reference>
<dbReference type="EMBL" id="CP028923">
    <property type="protein sequence ID" value="QCK15248.1"/>
    <property type="molecule type" value="Genomic_DNA"/>
</dbReference>
<dbReference type="InterPro" id="IPR009078">
    <property type="entry name" value="Ferritin-like_SF"/>
</dbReference>
<dbReference type="GO" id="GO:0008199">
    <property type="term" value="F:ferric iron binding"/>
    <property type="evidence" value="ECO:0007669"/>
    <property type="project" value="InterPro"/>
</dbReference>
<dbReference type="KEGG" id="fpf:DCC35_11065"/>
<evidence type="ECO:0000256" key="2">
    <source>
        <dbReference type="RuleBase" id="RU003875"/>
    </source>
</evidence>
<dbReference type="InterPro" id="IPR002177">
    <property type="entry name" value="DPS_DNA-bd"/>
</dbReference>
<dbReference type="PIRSF" id="PIRSF005900">
    <property type="entry name" value="Dps"/>
    <property type="match status" value="1"/>
</dbReference>